<sequence length="303" mass="35063">MHSHARLVAGVKRDCTPKTSVRSVVFLCIFLLGSSQIIARSEEQFGRTYHAYRSGSYYYPNDPTEIERLDNQYEIIKMVMDGRKYLAPFSRETPPRRVLDIGTGTGTWAIEMGDEFPNAEIVRTDLSPIQPEYVPQREEWDFRNTFDYIHTRVTLGCWSDMKTQIIQRTYDNLEPGGWLECQEPDIIPACDDNTMTPDYGWLNWANKMTATSEKIDRQLQIGNWLKGWFEEVGFVDVHEVYLGILWQRNMMSGLSGLSLGLFGRVLNKTVEEIEVSLVDVRNSFFNRRGSSSSWDENQRPTRS</sequence>
<keyword evidence="3" id="KW-0489">Methyltransferase</keyword>
<dbReference type="GO" id="GO:0032259">
    <property type="term" value="P:methylation"/>
    <property type="evidence" value="ECO:0007669"/>
    <property type="project" value="UniProtKB-KW"/>
</dbReference>
<keyword evidence="2" id="KW-0812">Transmembrane</keyword>
<dbReference type="SUPFAM" id="SSF53335">
    <property type="entry name" value="S-adenosyl-L-methionine-dependent methyltransferases"/>
    <property type="match status" value="1"/>
</dbReference>
<keyword evidence="2" id="KW-1133">Transmembrane helix</keyword>
<reference evidence="3" key="1">
    <citation type="journal article" date="2023" name="Mol. Phylogenet. Evol.">
        <title>Genome-scale phylogeny and comparative genomics of the fungal order Sordariales.</title>
        <authorList>
            <person name="Hensen N."/>
            <person name="Bonometti L."/>
            <person name="Westerberg I."/>
            <person name="Brannstrom I.O."/>
            <person name="Guillou S."/>
            <person name="Cros-Aarteil S."/>
            <person name="Calhoun S."/>
            <person name="Haridas S."/>
            <person name="Kuo A."/>
            <person name="Mondo S."/>
            <person name="Pangilinan J."/>
            <person name="Riley R."/>
            <person name="LaButti K."/>
            <person name="Andreopoulos B."/>
            <person name="Lipzen A."/>
            <person name="Chen C."/>
            <person name="Yan M."/>
            <person name="Daum C."/>
            <person name="Ng V."/>
            <person name="Clum A."/>
            <person name="Steindorff A."/>
            <person name="Ohm R.A."/>
            <person name="Martin F."/>
            <person name="Silar P."/>
            <person name="Natvig D.O."/>
            <person name="Lalanne C."/>
            <person name="Gautier V."/>
            <person name="Ament-Velasquez S.L."/>
            <person name="Kruys A."/>
            <person name="Hutchinson M.I."/>
            <person name="Powell A.J."/>
            <person name="Barry K."/>
            <person name="Miller A.N."/>
            <person name="Grigoriev I.V."/>
            <person name="Debuchy R."/>
            <person name="Gladieux P."/>
            <person name="Hiltunen Thoren M."/>
            <person name="Johannesson H."/>
        </authorList>
    </citation>
    <scope>NUCLEOTIDE SEQUENCE</scope>
    <source>
        <strain evidence="3">CBS 118394</strain>
    </source>
</reference>
<dbReference type="GO" id="GO:0008168">
    <property type="term" value="F:methyltransferase activity"/>
    <property type="evidence" value="ECO:0007669"/>
    <property type="project" value="UniProtKB-KW"/>
</dbReference>
<organism evidence="3 4">
    <name type="scientific">Apodospora peruviana</name>
    <dbReference type="NCBI Taxonomy" id="516989"/>
    <lineage>
        <taxon>Eukaryota</taxon>
        <taxon>Fungi</taxon>
        <taxon>Dikarya</taxon>
        <taxon>Ascomycota</taxon>
        <taxon>Pezizomycotina</taxon>
        <taxon>Sordariomycetes</taxon>
        <taxon>Sordariomycetidae</taxon>
        <taxon>Sordariales</taxon>
        <taxon>Lasiosphaeriaceae</taxon>
        <taxon>Apodospora</taxon>
    </lineage>
</organism>
<evidence type="ECO:0000256" key="1">
    <source>
        <dbReference type="ARBA" id="ARBA00038158"/>
    </source>
</evidence>
<dbReference type="PANTHER" id="PTHR43591:SF14">
    <property type="entry name" value="METHYLTRANSFERASE"/>
    <property type="match status" value="1"/>
</dbReference>
<dbReference type="PANTHER" id="PTHR43591">
    <property type="entry name" value="METHYLTRANSFERASE"/>
    <property type="match status" value="1"/>
</dbReference>
<dbReference type="EMBL" id="JAUEDM010000002">
    <property type="protein sequence ID" value="KAK3325837.1"/>
    <property type="molecule type" value="Genomic_DNA"/>
</dbReference>
<dbReference type="AlphaFoldDB" id="A0AAE0IIR6"/>
<keyword evidence="4" id="KW-1185">Reference proteome</keyword>
<comment type="similarity">
    <text evidence="1">Belongs to the methyltransferase superfamily. LaeA methyltransferase family.</text>
</comment>
<dbReference type="Pfam" id="PF13489">
    <property type="entry name" value="Methyltransf_23"/>
    <property type="match status" value="1"/>
</dbReference>
<dbReference type="InterPro" id="IPR029063">
    <property type="entry name" value="SAM-dependent_MTases_sf"/>
</dbReference>
<name>A0AAE0IIR6_9PEZI</name>
<evidence type="ECO:0000313" key="4">
    <source>
        <dbReference type="Proteomes" id="UP001283341"/>
    </source>
</evidence>
<gene>
    <name evidence="3" type="ORF">B0H66DRAFT_573585</name>
</gene>
<dbReference type="Gene3D" id="3.40.50.150">
    <property type="entry name" value="Vaccinia Virus protein VP39"/>
    <property type="match status" value="1"/>
</dbReference>
<evidence type="ECO:0000256" key="2">
    <source>
        <dbReference type="SAM" id="Phobius"/>
    </source>
</evidence>
<keyword evidence="2" id="KW-0472">Membrane</keyword>
<keyword evidence="3" id="KW-0808">Transferase</keyword>
<feature type="transmembrane region" description="Helical" evidence="2">
    <location>
        <begin position="21"/>
        <end position="39"/>
    </location>
</feature>
<comment type="caution">
    <text evidence="3">The sequence shown here is derived from an EMBL/GenBank/DDBJ whole genome shotgun (WGS) entry which is preliminary data.</text>
</comment>
<proteinExistence type="inferred from homology"/>
<dbReference type="CDD" id="cd02440">
    <property type="entry name" value="AdoMet_MTases"/>
    <property type="match status" value="1"/>
</dbReference>
<protein>
    <submittedName>
        <fullName evidence="3">S-adenosyl-L-methionine-dependent methyltransferase</fullName>
    </submittedName>
</protein>
<accession>A0AAE0IIR6</accession>
<evidence type="ECO:0000313" key="3">
    <source>
        <dbReference type="EMBL" id="KAK3325837.1"/>
    </source>
</evidence>
<reference evidence="3" key="2">
    <citation type="submission" date="2023-06" db="EMBL/GenBank/DDBJ databases">
        <authorList>
            <consortium name="Lawrence Berkeley National Laboratory"/>
            <person name="Haridas S."/>
            <person name="Hensen N."/>
            <person name="Bonometti L."/>
            <person name="Westerberg I."/>
            <person name="Brannstrom I.O."/>
            <person name="Guillou S."/>
            <person name="Cros-Aarteil S."/>
            <person name="Calhoun S."/>
            <person name="Kuo A."/>
            <person name="Mondo S."/>
            <person name="Pangilinan J."/>
            <person name="Riley R."/>
            <person name="Labutti K."/>
            <person name="Andreopoulos B."/>
            <person name="Lipzen A."/>
            <person name="Chen C."/>
            <person name="Yanf M."/>
            <person name="Daum C."/>
            <person name="Ng V."/>
            <person name="Clum A."/>
            <person name="Steindorff A."/>
            <person name="Ohm R."/>
            <person name="Martin F."/>
            <person name="Silar P."/>
            <person name="Natvig D."/>
            <person name="Lalanne C."/>
            <person name="Gautier V."/>
            <person name="Ament-Velasquez S.L."/>
            <person name="Kruys A."/>
            <person name="Hutchinson M.I."/>
            <person name="Powell A.J."/>
            <person name="Barry K."/>
            <person name="Miller A.N."/>
            <person name="Grigoriev I.V."/>
            <person name="Debuchy R."/>
            <person name="Gladieux P."/>
            <person name="Thoren M.H."/>
            <person name="Johannesson H."/>
        </authorList>
    </citation>
    <scope>NUCLEOTIDE SEQUENCE</scope>
    <source>
        <strain evidence="3">CBS 118394</strain>
    </source>
</reference>
<dbReference type="Proteomes" id="UP001283341">
    <property type="component" value="Unassembled WGS sequence"/>
</dbReference>